<evidence type="ECO:0000313" key="2">
    <source>
        <dbReference type="EMBL" id="GAU91518.1"/>
    </source>
</evidence>
<feature type="compositionally biased region" description="Polar residues" evidence="1">
    <location>
        <begin position="1"/>
        <end position="14"/>
    </location>
</feature>
<dbReference type="EMBL" id="BDGG01000002">
    <property type="protein sequence ID" value="GAU91518.1"/>
    <property type="molecule type" value="Genomic_DNA"/>
</dbReference>
<protein>
    <submittedName>
        <fullName evidence="2">Uncharacterized protein</fullName>
    </submittedName>
</protein>
<gene>
    <name evidence="2" type="primary">RvY_03756-1</name>
    <name evidence="2" type="synonym">RvY_03756.1</name>
    <name evidence="2" type="ORF">RvY_03756</name>
</gene>
<keyword evidence="3" id="KW-1185">Reference proteome</keyword>
<organism evidence="2 3">
    <name type="scientific">Ramazzottius varieornatus</name>
    <name type="common">Water bear</name>
    <name type="synonym">Tardigrade</name>
    <dbReference type="NCBI Taxonomy" id="947166"/>
    <lineage>
        <taxon>Eukaryota</taxon>
        <taxon>Metazoa</taxon>
        <taxon>Ecdysozoa</taxon>
        <taxon>Tardigrada</taxon>
        <taxon>Eutardigrada</taxon>
        <taxon>Parachela</taxon>
        <taxon>Hypsibioidea</taxon>
        <taxon>Ramazzottiidae</taxon>
        <taxon>Ramazzottius</taxon>
    </lineage>
</organism>
<dbReference type="AlphaFoldDB" id="A0A1D1UZC2"/>
<evidence type="ECO:0000313" key="3">
    <source>
        <dbReference type="Proteomes" id="UP000186922"/>
    </source>
</evidence>
<evidence type="ECO:0000256" key="1">
    <source>
        <dbReference type="SAM" id="MobiDB-lite"/>
    </source>
</evidence>
<dbReference type="Proteomes" id="UP000186922">
    <property type="component" value="Unassembled WGS sequence"/>
</dbReference>
<accession>A0A1D1UZC2</accession>
<feature type="compositionally biased region" description="Basic residues" evidence="1">
    <location>
        <begin position="29"/>
        <end position="41"/>
    </location>
</feature>
<feature type="region of interest" description="Disordered" evidence="1">
    <location>
        <begin position="1"/>
        <end position="43"/>
    </location>
</feature>
<proteinExistence type="predicted"/>
<comment type="caution">
    <text evidence="2">The sequence shown here is derived from an EMBL/GenBank/DDBJ whole genome shotgun (WGS) entry which is preliminary data.</text>
</comment>
<reference evidence="2 3" key="1">
    <citation type="journal article" date="2016" name="Nat. Commun.">
        <title>Extremotolerant tardigrade genome and improved radiotolerance of human cultured cells by tardigrade-unique protein.</title>
        <authorList>
            <person name="Hashimoto T."/>
            <person name="Horikawa D.D."/>
            <person name="Saito Y."/>
            <person name="Kuwahara H."/>
            <person name="Kozuka-Hata H."/>
            <person name="Shin-I T."/>
            <person name="Minakuchi Y."/>
            <person name="Ohishi K."/>
            <person name="Motoyama A."/>
            <person name="Aizu T."/>
            <person name="Enomoto A."/>
            <person name="Kondo K."/>
            <person name="Tanaka S."/>
            <person name="Hara Y."/>
            <person name="Koshikawa S."/>
            <person name="Sagara H."/>
            <person name="Miura T."/>
            <person name="Yokobori S."/>
            <person name="Miyagawa K."/>
            <person name="Suzuki Y."/>
            <person name="Kubo T."/>
            <person name="Oyama M."/>
            <person name="Kohara Y."/>
            <person name="Fujiyama A."/>
            <person name="Arakawa K."/>
            <person name="Katayama T."/>
            <person name="Toyoda A."/>
            <person name="Kunieda T."/>
        </authorList>
    </citation>
    <scope>NUCLEOTIDE SEQUENCE [LARGE SCALE GENOMIC DNA]</scope>
    <source>
        <strain evidence="2 3">YOKOZUNA-1</strain>
    </source>
</reference>
<sequence length="76" mass="9184">MSQYDCRTPKQLTKQLRKKPKNTKDRKEARWRRGKVPRRNQKREYRKVTISDKNVRAKLFTMADALDPKPNSIRVK</sequence>
<name>A0A1D1UZC2_RAMVA</name>